<dbReference type="PANTHER" id="PTHR21192:SF2">
    <property type="entry name" value="NADH DEHYDROGENASE [UBIQUINONE] 1 ALPHA SUBCOMPLEX ASSEMBLY FACTOR 3"/>
    <property type="match status" value="1"/>
</dbReference>
<comment type="caution">
    <text evidence="1">The sequence shown here is derived from an EMBL/GenBank/DDBJ whole genome shotgun (WGS) entry which is preliminary data.</text>
</comment>
<protein>
    <recommendedName>
        <fullName evidence="3">NADH dehydrogenase [ubiquinone] 1 alpha subcomplex assembly factor 3</fullName>
    </recommendedName>
</protein>
<gene>
    <name evidence="1" type="ORF">EMUCRT_0313</name>
</gene>
<accession>A0A0F3NBA8</accession>
<organism evidence="1 2">
    <name type="scientific">Ehrlichia cf. muris str. EmCRT</name>
    <dbReference type="NCBI Taxonomy" id="1359167"/>
    <lineage>
        <taxon>Bacteria</taxon>
        <taxon>Pseudomonadati</taxon>
        <taxon>Pseudomonadota</taxon>
        <taxon>Alphaproteobacteria</taxon>
        <taxon>Rickettsiales</taxon>
        <taxon>Anaplasmataceae</taxon>
        <taxon>Ehrlichia</taxon>
    </lineage>
</organism>
<dbReference type="InterPro" id="IPR007523">
    <property type="entry name" value="NDUFAF3/AAMDC"/>
</dbReference>
<evidence type="ECO:0008006" key="3">
    <source>
        <dbReference type="Google" id="ProtNLM"/>
    </source>
</evidence>
<proteinExistence type="predicted"/>
<sequence length="120" mass="13496">MDVTPIIYANQNVITGYGKGKFFINDNIYLGSHIIFPNKIISYLNLSISNLEDIIELLDETLDIVLIGTGKDHIFLPNEVKDNFLKRGFNLEHMSTGAVCRTYNVLLYEGRNVCAALISL</sequence>
<dbReference type="CDD" id="cd00248">
    <property type="entry name" value="Mth938-like"/>
    <property type="match status" value="1"/>
</dbReference>
<reference evidence="1 2" key="1">
    <citation type="submission" date="2015-02" db="EMBL/GenBank/DDBJ databases">
        <title>Genome Sequencing of Rickettsiales.</title>
        <authorList>
            <person name="Daugherty S.C."/>
            <person name="Su Q."/>
            <person name="Abolude K."/>
            <person name="Beier-Sexton M."/>
            <person name="Carlyon J.A."/>
            <person name="Carter R."/>
            <person name="Day N.P."/>
            <person name="Dumler S.J."/>
            <person name="Dyachenko V."/>
            <person name="Godinez A."/>
            <person name="Kurtti T.J."/>
            <person name="Lichay M."/>
            <person name="Mullins K.E."/>
            <person name="Ott S."/>
            <person name="Pappas-Brown V."/>
            <person name="Paris D.H."/>
            <person name="Patel P."/>
            <person name="Richards A.L."/>
            <person name="Sadzewicz L."/>
            <person name="Sears K."/>
            <person name="Seidman D."/>
            <person name="Sengamalay N."/>
            <person name="Stenos J."/>
            <person name="Tallon L.J."/>
            <person name="Vincent G."/>
            <person name="Fraser C.M."/>
            <person name="Munderloh U."/>
            <person name="Dunning-Hotopp J.C."/>
        </authorList>
    </citation>
    <scope>NUCLEOTIDE SEQUENCE [LARGE SCALE GENOMIC DNA]</scope>
    <source>
        <strain evidence="1 2">EmCRT</strain>
    </source>
</reference>
<dbReference type="RefSeq" id="WP_045804694.1">
    <property type="nucleotide sequence ID" value="NZ_LANU01000002.1"/>
</dbReference>
<dbReference type="InterPro" id="IPR036748">
    <property type="entry name" value="MTH938-like_sf"/>
</dbReference>
<dbReference type="EMBL" id="LANU01000002">
    <property type="protein sequence ID" value="KJV65373.1"/>
    <property type="molecule type" value="Genomic_DNA"/>
</dbReference>
<dbReference type="PANTHER" id="PTHR21192">
    <property type="entry name" value="NUCLEAR PROTEIN E3-3"/>
    <property type="match status" value="1"/>
</dbReference>
<dbReference type="AlphaFoldDB" id="A0A0F3NBA8"/>
<evidence type="ECO:0000313" key="2">
    <source>
        <dbReference type="Proteomes" id="UP000033546"/>
    </source>
</evidence>
<dbReference type="PATRIC" id="fig|1359167.3.peg.300"/>
<dbReference type="SUPFAM" id="SSF64076">
    <property type="entry name" value="MTH938-like"/>
    <property type="match status" value="1"/>
</dbReference>
<dbReference type="Proteomes" id="UP000033546">
    <property type="component" value="Unassembled WGS sequence"/>
</dbReference>
<dbReference type="Gene3D" id="3.40.1230.10">
    <property type="entry name" value="MTH938-like"/>
    <property type="match status" value="1"/>
</dbReference>
<name>A0A0F3NBA8_9RICK</name>
<evidence type="ECO:0000313" key="1">
    <source>
        <dbReference type="EMBL" id="KJV65373.1"/>
    </source>
</evidence>
<dbReference type="Pfam" id="PF04430">
    <property type="entry name" value="DUF498"/>
    <property type="match status" value="1"/>
</dbReference>